<evidence type="ECO:0000313" key="1">
    <source>
        <dbReference type="EMBL" id="KKN66910.1"/>
    </source>
</evidence>
<gene>
    <name evidence="1" type="ORF">LCGC14_0466850</name>
</gene>
<dbReference type="EMBL" id="LAZR01000487">
    <property type="protein sequence ID" value="KKN66910.1"/>
    <property type="molecule type" value="Genomic_DNA"/>
</dbReference>
<proteinExistence type="predicted"/>
<name>A0A0F9SDH6_9ZZZZ</name>
<accession>A0A0F9SDH6</accession>
<organism evidence="1">
    <name type="scientific">marine sediment metagenome</name>
    <dbReference type="NCBI Taxonomy" id="412755"/>
    <lineage>
        <taxon>unclassified sequences</taxon>
        <taxon>metagenomes</taxon>
        <taxon>ecological metagenomes</taxon>
    </lineage>
</organism>
<dbReference type="AlphaFoldDB" id="A0A0F9SDH6"/>
<reference evidence="1" key="1">
    <citation type="journal article" date="2015" name="Nature">
        <title>Complex archaea that bridge the gap between prokaryotes and eukaryotes.</title>
        <authorList>
            <person name="Spang A."/>
            <person name="Saw J.H."/>
            <person name="Jorgensen S.L."/>
            <person name="Zaremba-Niedzwiedzka K."/>
            <person name="Martijn J."/>
            <person name="Lind A.E."/>
            <person name="van Eijk R."/>
            <person name="Schleper C."/>
            <person name="Guy L."/>
            <person name="Ettema T.J."/>
        </authorList>
    </citation>
    <scope>NUCLEOTIDE SEQUENCE</scope>
</reference>
<sequence>MTHPESKVLKNHVFGAWTDTCIFCDMPADDLRVDSDPCEVATREQAEKASDFTPFGDGVVRS</sequence>
<protein>
    <submittedName>
        <fullName evidence="1">Uncharacterized protein</fullName>
    </submittedName>
</protein>
<comment type="caution">
    <text evidence="1">The sequence shown here is derived from an EMBL/GenBank/DDBJ whole genome shotgun (WGS) entry which is preliminary data.</text>
</comment>